<evidence type="ECO:0000256" key="2">
    <source>
        <dbReference type="ARBA" id="ARBA00012980"/>
    </source>
</evidence>
<evidence type="ECO:0000256" key="11">
    <source>
        <dbReference type="ARBA" id="ARBA00057735"/>
    </source>
</evidence>
<dbReference type="InterPro" id="IPR018095">
    <property type="entry name" value="Thymidylate_kin_CS"/>
</dbReference>
<evidence type="ECO:0000256" key="10">
    <source>
        <dbReference type="ARBA" id="ARBA00048743"/>
    </source>
</evidence>
<dbReference type="SUPFAM" id="SSF52540">
    <property type="entry name" value="P-loop containing nucleoside triphosphate hydrolases"/>
    <property type="match status" value="1"/>
</dbReference>
<dbReference type="InterPro" id="IPR027417">
    <property type="entry name" value="P-loop_NTPase"/>
</dbReference>
<dbReference type="Pfam" id="PF02223">
    <property type="entry name" value="Thymidylate_kin"/>
    <property type="match status" value="1"/>
</dbReference>
<dbReference type="GO" id="GO:0004798">
    <property type="term" value="F:dTMP kinase activity"/>
    <property type="evidence" value="ECO:0007669"/>
    <property type="project" value="UniProtKB-UniRule"/>
</dbReference>
<dbReference type="PANTHER" id="PTHR10344">
    <property type="entry name" value="THYMIDYLATE KINASE"/>
    <property type="match status" value="1"/>
</dbReference>
<keyword evidence="7 12" id="KW-0418">Kinase</keyword>
<keyword evidence="6 12" id="KW-0547">Nucleotide-binding</keyword>
<dbReference type="GO" id="GO:0005524">
    <property type="term" value="F:ATP binding"/>
    <property type="evidence" value="ECO:0007669"/>
    <property type="project" value="UniProtKB-UniRule"/>
</dbReference>
<keyword evidence="4 12" id="KW-0808">Transferase</keyword>
<reference evidence="14 15" key="1">
    <citation type="submission" date="2012-02" db="EMBL/GenBank/DDBJ databases">
        <title>Shotgun genome sequence of Phaeospirillum photometricum DSM 122.</title>
        <authorList>
            <person name="Duquesne K."/>
            <person name="Sturgis J."/>
        </authorList>
    </citation>
    <scope>NUCLEOTIDE SEQUENCE [LARGE SCALE GENOMIC DNA]</scope>
    <source>
        <strain evidence="15">DSM122</strain>
    </source>
</reference>
<evidence type="ECO:0000259" key="13">
    <source>
        <dbReference type="Pfam" id="PF02223"/>
    </source>
</evidence>
<dbReference type="STRING" id="1150469.RSPPHO_01304"/>
<dbReference type="KEGG" id="rpm:RSPPHO_01304"/>
<dbReference type="EC" id="2.7.4.9" evidence="2 12"/>
<dbReference type="PROSITE" id="PS01331">
    <property type="entry name" value="THYMIDYLATE_KINASE"/>
    <property type="match status" value="1"/>
</dbReference>
<feature type="binding site" evidence="12">
    <location>
        <begin position="46"/>
        <end position="53"/>
    </location>
    <ligand>
        <name>ATP</name>
        <dbReference type="ChEBI" id="CHEBI:30616"/>
    </ligand>
</feature>
<sequence>MGRAAVCVHGASHHERRPRLFVGKRGSGPGPGGVSVARGRFLTLEGGEGGGKTTQRARLVAALRQRGLEVVETREPGGAPGAEAVRRLLVEGTPDRWDARTEALLHAAARRDHLVRTVWPALERGAWVVSDRFADSTRAYQGAGHGLPLADLEALHAFVCGGFQPDLTLILDLPVAEGLARARGRAGAEQRYEQFDRDFHERVRQGFLDLAREAGGRCRVIDARADVESVHHRLLALVLAAFPDADVAL</sequence>
<dbReference type="Proteomes" id="UP000033220">
    <property type="component" value="Chromosome DSM 122"/>
</dbReference>
<comment type="function">
    <text evidence="11 12">Phosphorylation of dTMP to form dTDP in both de novo and salvage pathways of dTTP synthesis.</text>
</comment>
<dbReference type="GO" id="GO:0005829">
    <property type="term" value="C:cytosol"/>
    <property type="evidence" value="ECO:0007669"/>
    <property type="project" value="TreeGrafter"/>
</dbReference>
<evidence type="ECO:0000313" key="15">
    <source>
        <dbReference type="Proteomes" id="UP000033220"/>
    </source>
</evidence>
<dbReference type="HAMAP" id="MF_00165">
    <property type="entry name" value="Thymidylate_kinase"/>
    <property type="match status" value="1"/>
</dbReference>
<evidence type="ECO:0000256" key="1">
    <source>
        <dbReference type="ARBA" id="ARBA00009776"/>
    </source>
</evidence>
<dbReference type="CDD" id="cd01672">
    <property type="entry name" value="TMPK"/>
    <property type="match status" value="1"/>
</dbReference>
<evidence type="ECO:0000256" key="3">
    <source>
        <dbReference type="ARBA" id="ARBA00017144"/>
    </source>
</evidence>
<organism evidence="14 15">
    <name type="scientific">Pararhodospirillum photometricum DSM 122</name>
    <dbReference type="NCBI Taxonomy" id="1150469"/>
    <lineage>
        <taxon>Bacteria</taxon>
        <taxon>Pseudomonadati</taxon>
        <taxon>Pseudomonadota</taxon>
        <taxon>Alphaproteobacteria</taxon>
        <taxon>Rhodospirillales</taxon>
        <taxon>Rhodospirillaceae</taxon>
        <taxon>Pararhodospirillum</taxon>
    </lineage>
</organism>
<dbReference type="NCBIfam" id="TIGR00041">
    <property type="entry name" value="DTMP_kinase"/>
    <property type="match status" value="1"/>
</dbReference>
<evidence type="ECO:0000256" key="6">
    <source>
        <dbReference type="ARBA" id="ARBA00022741"/>
    </source>
</evidence>
<dbReference type="FunFam" id="3.40.50.300:FF:000225">
    <property type="entry name" value="Thymidylate kinase"/>
    <property type="match status" value="1"/>
</dbReference>
<dbReference type="AlphaFoldDB" id="H6SIW5"/>
<protein>
    <recommendedName>
        <fullName evidence="3 12">Thymidylate kinase</fullName>
        <ecNumber evidence="2 12">2.7.4.9</ecNumber>
    </recommendedName>
    <alternativeName>
        <fullName evidence="9 12">dTMP kinase</fullName>
    </alternativeName>
</protein>
<dbReference type="GO" id="GO:0006233">
    <property type="term" value="P:dTDP biosynthetic process"/>
    <property type="evidence" value="ECO:0007669"/>
    <property type="project" value="InterPro"/>
</dbReference>
<gene>
    <name evidence="12" type="primary">tmk</name>
    <name evidence="14" type="ORF">RSPPHO_01304</name>
</gene>
<feature type="domain" description="Thymidylate kinase-like" evidence="13">
    <location>
        <begin position="44"/>
        <end position="232"/>
    </location>
</feature>
<accession>H6SIW5</accession>
<keyword evidence="8 12" id="KW-0067">ATP-binding</keyword>
<evidence type="ECO:0000256" key="7">
    <source>
        <dbReference type="ARBA" id="ARBA00022777"/>
    </source>
</evidence>
<dbReference type="Gene3D" id="3.40.50.300">
    <property type="entry name" value="P-loop containing nucleotide triphosphate hydrolases"/>
    <property type="match status" value="1"/>
</dbReference>
<dbReference type="InterPro" id="IPR018094">
    <property type="entry name" value="Thymidylate_kinase"/>
</dbReference>
<dbReference type="InterPro" id="IPR039430">
    <property type="entry name" value="Thymidylate_kin-like_dom"/>
</dbReference>
<dbReference type="GO" id="GO:0006227">
    <property type="term" value="P:dUDP biosynthetic process"/>
    <property type="evidence" value="ECO:0007669"/>
    <property type="project" value="TreeGrafter"/>
</dbReference>
<comment type="similarity">
    <text evidence="1 12">Belongs to the thymidylate kinase family.</text>
</comment>
<evidence type="ECO:0000313" key="14">
    <source>
        <dbReference type="EMBL" id="CCG07930.1"/>
    </source>
</evidence>
<dbReference type="eggNOG" id="COG0125">
    <property type="taxonomic scope" value="Bacteria"/>
</dbReference>
<proteinExistence type="inferred from homology"/>
<evidence type="ECO:0000256" key="9">
    <source>
        <dbReference type="ARBA" id="ARBA00029962"/>
    </source>
</evidence>
<dbReference type="GO" id="GO:0006235">
    <property type="term" value="P:dTTP biosynthetic process"/>
    <property type="evidence" value="ECO:0007669"/>
    <property type="project" value="UniProtKB-UniRule"/>
</dbReference>
<name>H6SIW5_PARPM</name>
<dbReference type="HOGENOM" id="CLU_049131_0_0_5"/>
<evidence type="ECO:0000256" key="5">
    <source>
        <dbReference type="ARBA" id="ARBA00022727"/>
    </source>
</evidence>
<dbReference type="PATRIC" id="fig|1150469.3.peg.1472"/>
<comment type="catalytic activity">
    <reaction evidence="10 12">
        <text>dTMP + ATP = dTDP + ADP</text>
        <dbReference type="Rhea" id="RHEA:13517"/>
        <dbReference type="ChEBI" id="CHEBI:30616"/>
        <dbReference type="ChEBI" id="CHEBI:58369"/>
        <dbReference type="ChEBI" id="CHEBI:63528"/>
        <dbReference type="ChEBI" id="CHEBI:456216"/>
        <dbReference type="EC" id="2.7.4.9"/>
    </reaction>
</comment>
<dbReference type="PANTHER" id="PTHR10344:SF4">
    <property type="entry name" value="UMP-CMP KINASE 2, MITOCHONDRIAL"/>
    <property type="match status" value="1"/>
</dbReference>
<evidence type="ECO:0000256" key="4">
    <source>
        <dbReference type="ARBA" id="ARBA00022679"/>
    </source>
</evidence>
<evidence type="ECO:0000256" key="8">
    <source>
        <dbReference type="ARBA" id="ARBA00022840"/>
    </source>
</evidence>
<dbReference type="EMBL" id="HE663493">
    <property type="protein sequence ID" value="CCG07930.1"/>
    <property type="molecule type" value="Genomic_DNA"/>
</dbReference>
<evidence type="ECO:0000256" key="12">
    <source>
        <dbReference type="HAMAP-Rule" id="MF_00165"/>
    </source>
</evidence>
<keyword evidence="5 12" id="KW-0545">Nucleotide biosynthesis</keyword>
<keyword evidence="15" id="KW-1185">Reference proteome</keyword>